<evidence type="ECO:0000313" key="5">
    <source>
        <dbReference type="EMBL" id="GAA6166804.1"/>
    </source>
</evidence>
<dbReference type="RefSeq" id="WP_233087410.1">
    <property type="nucleotide sequence ID" value="NZ_BAABWN010000002.1"/>
</dbReference>
<dbReference type="PANTHER" id="PTHR34596:SF2">
    <property type="entry name" value="CHITOPORIN"/>
    <property type="match status" value="1"/>
</dbReference>
<organism evidence="5 6">
    <name type="scientific">Sessilibacter corallicola</name>
    <dbReference type="NCBI Taxonomy" id="2904075"/>
    <lineage>
        <taxon>Bacteria</taxon>
        <taxon>Pseudomonadati</taxon>
        <taxon>Pseudomonadota</taxon>
        <taxon>Gammaproteobacteria</taxon>
        <taxon>Cellvibrionales</taxon>
        <taxon>Cellvibrionaceae</taxon>
        <taxon>Sessilibacter</taxon>
    </lineage>
</organism>
<dbReference type="EMBL" id="BAABWN010000002">
    <property type="protein sequence ID" value="GAA6166804.1"/>
    <property type="molecule type" value="Genomic_DNA"/>
</dbReference>
<evidence type="ECO:0000256" key="2">
    <source>
        <dbReference type="ARBA" id="ARBA00022448"/>
    </source>
</evidence>
<evidence type="ECO:0000256" key="4">
    <source>
        <dbReference type="SAM" id="SignalP"/>
    </source>
</evidence>
<dbReference type="Pfam" id="PF03573">
    <property type="entry name" value="OprD"/>
    <property type="match status" value="1"/>
</dbReference>
<protein>
    <submittedName>
        <fullName evidence="5">Outer membrane porin OprD</fullName>
    </submittedName>
</protein>
<feature type="chain" id="PRO_5046218647" evidence="4">
    <location>
        <begin position="26"/>
        <end position="388"/>
    </location>
</feature>
<keyword evidence="2" id="KW-0813">Transport</keyword>
<sequence>MAKIQKLFLSTAVAFAGALSQTSLASDVEVNGNLRTLYFNRDFQDGNTDVVSLTQALKLSATGSLTDSINFGATFIGNAKLDGHGDDQSIGTLDEDSDSFAKLAEAYVDVPLTESTTLRAGRWITSYALFNDQDNRATEPSTQAIRLESKLGRATVYAMYSDRASAKEQAEFEQYVDANGDKYGVYFAGATGTWGNLNVTGEFGFAEDFATQGYVNASYLFDSGVSVDFHQYIADYGSAHTSSADQDSRLTNVAVRLPINDILKLTLSYQGVGGDVAYNARWGGADDPWYVTWNAVQYSDFNRKDEDSFLVRFDYTTPIEGLNVMVRYADGEFEQEGRDQDHEEGNLLLHYDVASVPGLSFRAMLAYIRVETGGEDINETRLFADYKF</sequence>
<proteinExistence type="inferred from homology"/>
<evidence type="ECO:0000313" key="6">
    <source>
        <dbReference type="Proteomes" id="UP001465153"/>
    </source>
</evidence>
<keyword evidence="3 4" id="KW-0732">Signal</keyword>
<accession>A0ABQ0A577</accession>
<dbReference type="InterPro" id="IPR023614">
    <property type="entry name" value="Porin_dom_sf"/>
</dbReference>
<dbReference type="PANTHER" id="PTHR34596">
    <property type="entry name" value="CHITOPORIN"/>
    <property type="match status" value="1"/>
</dbReference>
<evidence type="ECO:0000256" key="3">
    <source>
        <dbReference type="ARBA" id="ARBA00022729"/>
    </source>
</evidence>
<evidence type="ECO:0000256" key="1">
    <source>
        <dbReference type="ARBA" id="ARBA00009075"/>
    </source>
</evidence>
<dbReference type="InterPro" id="IPR005318">
    <property type="entry name" value="OM_porin_bac"/>
</dbReference>
<comment type="caution">
    <text evidence="5">The sequence shown here is derived from an EMBL/GenBank/DDBJ whole genome shotgun (WGS) entry which is preliminary data.</text>
</comment>
<dbReference type="Proteomes" id="UP001465153">
    <property type="component" value="Unassembled WGS sequence"/>
</dbReference>
<comment type="similarity">
    <text evidence="1">Belongs to the outer membrane porin (Opr) (TC 1.B.25) family.</text>
</comment>
<reference evidence="5 6" key="1">
    <citation type="submission" date="2024-04" db="EMBL/GenBank/DDBJ databases">
        <title>Draft genome sequence of Sessilibacter corallicola NBRC 116591.</title>
        <authorList>
            <person name="Miyakawa T."/>
            <person name="Kusuya Y."/>
            <person name="Miura T."/>
        </authorList>
    </citation>
    <scope>NUCLEOTIDE SEQUENCE [LARGE SCALE GENOMIC DNA]</scope>
    <source>
        <strain evidence="5 6">KU-00831-HH</strain>
    </source>
</reference>
<feature type="signal peptide" evidence="4">
    <location>
        <begin position="1"/>
        <end position="25"/>
    </location>
</feature>
<keyword evidence="6" id="KW-1185">Reference proteome</keyword>
<gene>
    <name evidence="5" type="primary">oprD</name>
    <name evidence="5" type="ORF">NBRC116591_06140</name>
</gene>
<name>A0ABQ0A577_9GAMM</name>
<dbReference type="Gene3D" id="2.40.160.10">
    <property type="entry name" value="Porin"/>
    <property type="match status" value="1"/>
</dbReference>